<feature type="transmembrane region" description="Helical" evidence="1">
    <location>
        <begin position="185"/>
        <end position="207"/>
    </location>
</feature>
<evidence type="ECO:0000313" key="3">
    <source>
        <dbReference type="EMBL" id="GEO06580.1"/>
    </source>
</evidence>
<keyword evidence="1" id="KW-0472">Membrane</keyword>
<comment type="caution">
    <text evidence="3">The sequence shown here is derived from an EMBL/GenBank/DDBJ whole genome shotgun (WGS) entry which is preliminary data.</text>
</comment>
<dbReference type="Proteomes" id="UP000321532">
    <property type="component" value="Unassembled WGS sequence"/>
</dbReference>
<dbReference type="OrthoDB" id="1438991at2"/>
<dbReference type="AlphaFoldDB" id="A0A512B3P3"/>
<reference evidence="3 4" key="1">
    <citation type="submission" date="2019-07" db="EMBL/GenBank/DDBJ databases">
        <title>Whole genome shotgun sequence of Adhaeribacter aerolatus NBRC 106133.</title>
        <authorList>
            <person name="Hosoyama A."/>
            <person name="Uohara A."/>
            <person name="Ohji S."/>
            <person name="Ichikawa N."/>
        </authorList>
    </citation>
    <scope>NUCLEOTIDE SEQUENCE [LARGE SCALE GENOMIC DNA]</scope>
    <source>
        <strain evidence="3 4">NBRC 106133</strain>
    </source>
</reference>
<name>A0A512B3P3_9BACT</name>
<dbReference type="EMBL" id="BJYS01000041">
    <property type="protein sequence ID" value="GEO06580.1"/>
    <property type="molecule type" value="Genomic_DNA"/>
</dbReference>
<feature type="domain" description="Chemotaxis methyl-accepting receptor HlyB-like 4HB MCP" evidence="2">
    <location>
        <begin position="6"/>
        <end position="176"/>
    </location>
</feature>
<accession>A0A512B3P3</accession>
<keyword evidence="1" id="KW-0812">Transmembrane</keyword>
<protein>
    <recommendedName>
        <fullName evidence="2">Chemotaxis methyl-accepting receptor HlyB-like 4HB MCP domain-containing protein</fullName>
    </recommendedName>
</protein>
<evidence type="ECO:0000256" key="1">
    <source>
        <dbReference type="SAM" id="Phobius"/>
    </source>
</evidence>
<dbReference type="RefSeq" id="WP_146902934.1">
    <property type="nucleotide sequence ID" value="NZ_BJYS01000041.1"/>
</dbReference>
<proteinExistence type="predicted"/>
<sequence>MKWIYSIQQKSKTALLLLAVVVTILGSNFLEKKFFTDINQSVTSIYKDRLIPAAELFHANDIMYKKRLLLEKYLVNPAQQDYGAVKKQLAGLNTQIDSIILAYETSYLVDEESASLHHFKTSVRQYNQLEEQHLANAATSALNTYDKKMEPLFYAIHQDLVQLSSIQTSVGKELLNGSKNISSGAYLVSNLQTAVVVVIMIVVYALLLSSRSLIPKKFQKFHLN</sequence>
<gene>
    <name evidence="3" type="ORF">AAE02nite_42440</name>
</gene>
<keyword evidence="1" id="KW-1133">Transmembrane helix</keyword>
<keyword evidence="4" id="KW-1185">Reference proteome</keyword>
<evidence type="ECO:0000313" key="4">
    <source>
        <dbReference type="Proteomes" id="UP000321532"/>
    </source>
</evidence>
<evidence type="ECO:0000259" key="2">
    <source>
        <dbReference type="Pfam" id="PF12729"/>
    </source>
</evidence>
<organism evidence="3 4">
    <name type="scientific">Adhaeribacter aerolatus</name>
    <dbReference type="NCBI Taxonomy" id="670289"/>
    <lineage>
        <taxon>Bacteria</taxon>
        <taxon>Pseudomonadati</taxon>
        <taxon>Bacteroidota</taxon>
        <taxon>Cytophagia</taxon>
        <taxon>Cytophagales</taxon>
        <taxon>Hymenobacteraceae</taxon>
        <taxon>Adhaeribacter</taxon>
    </lineage>
</organism>
<dbReference type="InterPro" id="IPR024478">
    <property type="entry name" value="HlyB_4HB_MCP"/>
</dbReference>
<dbReference type="Pfam" id="PF12729">
    <property type="entry name" value="4HB_MCP_1"/>
    <property type="match status" value="1"/>
</dbReference>